<keyword evidence="1" id="KW-0472">Membrane</keyword>
<dbReference type="AlphaFoldDB" id="A0A7X3IHZ3"/>
<proteinExistence type="predicted"/>
<protein>
    <submittedName>
        <fullName evidence="2">Uncharacterized protein</fullName>
    </submittedName>
</protein>
<evidence type="ECO:0000313" key="3">
    <source>
        <dbReference type="Proteomes" id="UP000460318"/>
    </source>
</evidence>
<feature type="transmembrane region" description="Helical" evidence="1">
    <location>
        <begin position="12"/>
        <end position="34"/>
    </location>
</feature>
<reference evidence="2 3" key="1">
    <citation type="submission" date="2019-12" db="EMBL/GenBank/DDBJ databases">
        <title>Paenibacillus sp. nov., an endophytic bacterium isolated from the stem of Dendrobium.</title>
        <authorList>
            <person name="Zhao R."/>
        </authorList>
    </citation>
    <scope>NUCLEOTIDE SEQUENCE [LARGE SCALE GENOMIC DNA]</scope>
    <source>
        <strain evidence="2 3">HJL G12</strain>
    </source>
</reference>
<comment type="caution">
    <text evidence="2">The sequence shown here is derived from an EMBL/GenBank/DDBJ whole genome shotgun (WGS) entry which is preliminary data.</text>
</comment>
<dbReference type="Proteomes" id="UP000460318">
    <property type="component" value="Unassembled WGS sequence"/>
</dbReference>
<gene>
    <name evidence="2" type="ORF">GRF59_11505</name>
</gene>
<name>A0A7X3IHZ3_9BACL</name>
<keyword evidence="3" id="KW-1185">Reference proteome</keyword>
<organism evidence="2 3">
    <name type="scientific">Paenibacillus dendrobii</name>
    <dbReference type="NCBI Taxonomy" id="2691084"/>
    <lineage>
        <taxon>Bacteria</taxon>
        <taxon>Bacillati</taxon>
        <taxon>Bacillota</taxon>
        <taxon>Bacilli</taxon>
        <taxon>Bacillales</taxon>
        <taxon>Paenibacillaceae</taxon>
        <taxon>Paenibacillus</taxon>
    </lineage>
</organism>
<keyword evidence="1" id="KW-1133">Transmembrane helix</keyword>
<keyword evidence="1" id="KW-0812">Transmembrane</keyword>
<sequence>MMSVGAGGSVVALFPLILIIGFWGLGIACMIFFIRFAVRAIKALDIYLDEKKGRRYDRL</sequence>
<evidence type="ECO:0000256" key="1">
    <source>
        <dbReference type="SAM" id="Phobius"/>
    </source>
</evidence>
<dbReference type="EMBL" id="WUBI01000001">
    <property type="protein sequence ID" value="MWV44259.1"/>
    <property type="molecule type" value="Genomic_DNA"/>
</dbReference>
<evidence type="ECO:0000313" key="2">
    <source>
        <dbReference type="EMBL" id="MWV44259.1"/>
    </source>
</evidence>
<accession>A0A7X3IHZ3</accession>